<organism evidence="2 3">
    <name type="scientific">Folsomia candida</name>
    <name type="common">Springtail</name>
    <dbReference type="NCBI Taxonomy" id="158441"/>
    <lineage>
        <taxon>Eukaryota</taxon>
        <taxon>Metazoa</taxon>
        <taxon>Ecdysozoa</taxon>
        <taxon>Arthropoda</taxon>
        <taxon>Hexapoda</taxon>
        <taxon>Collembola</taxon>
        <taxon>Entomobryomorpha</taxon>
        <taxon>Isotomoidea</taxon>
        <taxon>Isotomidae</taxon>
        <taxon>Proisotominae</taxon>
        <taxon>Folsomia</taxon>
    </lineage>
</organism>
<keyword evidence="3" id="KW-1185">Reference proteome</keyword>
<reference evidence="2 3" key="1">
    <citation type="submission" date="2015-12" db="EMBL/GenBank/DDBJ databases">
        <title>The genome of Folsomia candida.</title>
        <authorList>
            <person name="Faddeeva A."/>
            <person name="Derks M.F."/>
            <person name="Anvar Y."/>
            <person name="Smit S."/>
            <person name="Van Straalen N."/>
            <person name="Roelofs D."/>
        </authorList>
    </citation>
    <scope>NUCLEOTIDE SEQUENCE [LARGE SCALE GENOMIC DNA]</scope>
    <source>
        <strain evidence="2 3">VU population</strain>
        <tissue evidence="2">Whole body</tissue>
    </source>
</reference>
<name>A0A226F019_FOLCA</name>
<comment type="caution">
    <text evidence="2">The sequence shown here is derived from an EMBL/GenBank/DDBJ whole genome shotgun (WGS) entry which is preliminary data.</text>
</comment>
<keyword evidence="1" id="KW-0732">Signal</keyword>
<protein>
    <submittedName>
        <fullName evidence="2">Uncharacterized protein</fullName>
    </submittedName>
</protein>
<evidence type="ECO:0000256" key="1">
    <source>
        <dbReference type="SAM" id="SignalP"/>
    </source>
</evidence>
<gene>
    <name evidence="2" type="ORF">Fcan01_03036</name>
</gene>
<dbReference type="EMBL" id="LNIX01000001">
    <property type="protein sequence ID" value="OXA62481.1"/>
    <property type="molecule type" value="Genomic_DNA"/>
</dbReference>
<dbReference type="Proteomes" id="UP000198287">
    <property type="component" value="Unassembled WGS sequence"/>
</dbReference>
<evidence type="ECO:0000313" key="2">
    <source>
        <dbReference type="EMBL" id="OXA62481.1"/>
    </source>
</evidence>
<proteinExistence type="predicted"/>
<sequence>MKLAIFLPIFGVFLFSNLRYSSAFPTEKDADYDENKLGEDGFGGFGSAEIMPGRDLSEQELKNIIYIAMQDILESNKQYMSKAMPNDSNKLSRNKRFILAPFTRNGTTVNSVGNGANFWQGWAQRRRQRIERRRQRWRNFQQRQQAFFRTLGRQGAVNPQTVVQTTISPVGPINTGHRIILSSNNAVNPTSAPTQASNI</sequence>
<evidence type="ECO:0000313" key="3">
    <source>
        <dbReference type="Proteomes" id="UP000198287"/>
    </source>
</evidence>
<feature type="chain" id="PRO_5013144275" evidence="1">
    <location>
        <begin position="24"/>
        <end position="199"/>
    </location>
</feature>
<feature type="signal peptide" evidence="1">
    <location>
        <begin position="1"/>
        <end position="23"/>
    </location>
</feature>
<accession>A0A226F019</accession>
<dbReference type="AlphaFoldDB" id="A0A226F019"/>